<keyword evidence="8" id="KW-1185">Reference proteome</keyword>
<evidence type="ECO:0000256" key="4">
    <source>
        <dbReference type="ARBA" id="ARBA00022737"/>
    </source>
</evidence>
<accession>A0ABR4P0Q7</accession>
<organism evidence="7 8">
    <name type="scientific">Nakaseomyces bracarensis</name>
    <dbReference type="NCBI Taxonomy" id="273131"/>
    <lineage>
        <taxon>Eukaryota</taxon>
        <taxon>Fungi</taxon>
        <taxon>Dikarya</taxon>
        <taxon>Ascomycota</taxon>
        <taxon>Saccharomycotina</taxon>
        <taxon>Saccharomycetes</taxon>
        <taxon>Saccharomycetales</taxon>
        <taxon>Saccharomycetaceae</taxon>
        <taxon>Nakaseomyces</taxon>
    </lineage>
</organism>
<evidence type="ECO:0000256" key="2">
    <source>
        <dbReference type="ARBA" id="ARBA00022602"/>
    </source>
</evidence>
<dbReference type="EMBL" id="JBEVYD010000002">
    <property type="protein sequence ID" value="KAL3235158.1"/>
    <property type="molecule type" value="Genomic_DNA"/>
</dbReference>
<dbReference type="PANTHER" id="PTHR11129">
    <property type="entry name" value="PROTEIN FARNESYLTRANSFERASE ALPHA SUBUNIT/RAB GERANYLGERANYL TRANSFERASE ALPHA SUBUNIT"/>
    <property type="match status" value="1"/>
</dbReference>
<comment type="caution">
    <text evidence="7">The sequence shown here is derived from an EMBL/GenBank/DDBJ whole genome shotgun (WGS) entry which is preliminary data.</text>
</comment>
<dbReference type="EC" id="2.5.1.60" evidence="6"/>
<keyword evidence="4" id="KW-0677">Repeat</keyword>
<dbReference type="SUPFAM" id="SSF48439">
    <property type="entry name" value="Protein prenylyltransferase"/>
    <property type="match status" value="1"/>
</dbReference>
<keyword evidence="3 6" id="KW-0808">Transferase</keyword>
<comment type="function">
    <text evidence="6">Catalyzes the transfer of a geranyl-geranyl moiety from geranyl-geranyl pyrophosphate to cysteines occuring in specific C-terminal amino acid sequences.</text>
</comment>
<dbReference type="InterPro" id="IPR002088">
    <property type="entry name" value="Prenyl_trans_a"/>
</dbReference>
<proteinExistence type="inferred from homology"/>
<name>A0ABR4P0Q7_9SACH</name>
<evidence type="ECO:0000256" key="6">
    <source>
        <dbReference type="RuleBase" id="RU367120"/>
    </source>
</evidence>
<sequence>MGLNDIQHGIRRKQWTQELLRQKRVQDELKIKKYRQLTEEVLDIRDSNRLTLESLKVTTKVLDLNPEFNAVWNIRRDIIKALYDDLDAEFWEDELKFVMAQLKLFPKVYWIWNHRLWVLQNYPNANTKIWSRELAIVNKLLEADARNYHGWHYRRIVTSNLQRITGSDMNNEELGYATEKIKENISNFSAWHQRAQLIQDMLHKDEIENKAAFIDHEIEFVTNAMFTDAEDQAVWFYIKWLVRSDLVSKTLTKERYLEVLKSFWENITLINEDELEFSGKENVWCLKLLIVLQETQKELGVEIVDNIELYLNKLLEFDPLRKNRYLYLLERK</sequence>
<evidence type="ECO:0000313" key="8">
    <source>
        <dbReference type="Proteomes" id="UP001623330"/>
    </source>
</evidence>
<evidence type="ECO:0000313" key="7">
    <source>
        <dbReference type="EMBL" id="KAL3235158.1"/>
    </source>
</evidence>
<evidence type="ECO:0000256" key="1">
    <source>
        <dbReference type="ARBA" id="ARBA00006734"/>
    </source>
</evidence>
<comment type="catalytic activity">
    <reaction evidence="5 6">
        <text>geranylgeranyl diphosphate + L-cysteinyl-[protein] = S-geranylgeranyl-L-cysteinyl-[protein] + diphosphate</text>
        <dbReference type="Rhea" id="RHEA:21240"/>
        <dbReference type="Rhea" id="RHEA-COMP:10131"/>
        <dbReference type="Rhea" id="RHEA-COMP:11537"/>
        <dbReference type="ChEBI" id="CHEBI:29950"/>
        <dbReference type="ChEBI" id="CHEBI:33019"/>
        <dbReference type="ChEBI" id="CHEBI:57533"/>
        <dbReference type="ChEBI" id="CHEBI:86021"/>
        <dbReference type="EC" id="2.5.1.60"/>
    </reaction>
</comment>
<evidence type="ECO:0000256" key="5">
    <source>
        <dbReference type="ARBA" id="ARBA00047658"/>
    </source>
</evidence>
<dbReference type="PANTHER" id="PTHR11129:SF2">
    <property type="entry name" value="GERANYLGERANYL TRANSFERASE TYPE-2 SUBUNIT ALPHA"/>
    <property type="match status" value="1"/>
</dbReference>
<dbReference type="Gene3D" id="1.25.40.120">
    <property type="entry name" value="Protein prenylyltransferase"/>
    <property type="match status" value="1"/>
</dbReference>
<dbReference type="PROSITE" id="PS51147">
    <property type="entry name" value="PFTA"/>
    <property type="match status" value="5"/>
</dbReference>
<reference evidence="7 8" key="1">
    <citation type="submission" date="2024-05" db="EMBL/GenBank/DDBJ databases">
        <title>Long read based assembly of the Candida bracarensis genome reveals expanded adhesin content.</title>
        <authorList>
            <person name="Marcet-Houben M."/>
            <person name="Ksiezopolska E."/>
            <person name="Gabaldon T."/>
        </authorList>
    </citation>
    <scope>NUCLEOTIDE SEQUENCE [LARGE SCALE GENOMIC DNA]</scope>
    <source>
        <strain evidence="7 8">CBM6</strain>
    </source>
</reference>
<gene>
    <name evidence="7" type="ORF">RNJ44_02946</name>
</gene>
<dbReference type="Pfam" id="PF01239">
    <property type="entry name" value="PPTA"/>
    <property type="match status" value="4"/>
</dbReference>
<evidence type="ECO:0000256" key="3">
    <source>
        <dbReference type="ARBA" id="ARBA00022679"/>
    </source>
</evidence>
<keyword evidence="2 6" id="KW-0637">Prenyltransferase</keyword>
<dbReference type="GO" id="GO:0016740">
    <property type="term" value="F:transferase activity"/>
    <property type="evidence" value="ECO:0007669"/>
    <property type="project" value="UniProtKB-KW"/>
</dbReference>
<comment type="similarity">
    <text evidence="1 6">Belongs to the protein prenyltransferase subunit alpha family.</text>
</comment>
<dbReference type="Proteomes" id="UP001623330">
    <property type="component" value="Unassembled WGS sequence"/>
</dbReference>
<protein>
    <recommendedName>
        <fullName evidence="6">Geranylgeranyl transferase type-2 subunit alpha</fullName>
        <ecNumber evidence="6">2.5.1.60</ecNumber>
    </recommendedName>
    <alternativeName>
        <fullName evidence="6">Geranylgeranyl transferase type II subunit alpha</fullName>
    </alternativeName>
</protein>